<organism evidence="1 3">
    <name type="scientific">Sphingomonas koreensis</name>
    <dbReference type="NCBI Taxonomy" id="93064"/>
    <lineage>
        <taxon>Bacteria</taxon>
        <taxon>Pseudomonadati</taxon>
        <taxon>Pseudomonadota</taxon>
        <taxon>Alphaproteobacteria</taxon>
        <taxon>Sphingomonadales</taxon>
        <taxon>Sphingomonadaceae</taxon>
        <taxon>Sphingomonas</taxon>
    </lineage>
</organism>
<evidence type="ECO:0000313" key="2">
    <source>
        <dbReference type="EMBL" id="RSV07979.1"/>
    </source>
</evidence>
<dbReference type="GeneID" id="44132040"/>
<dbReference type="KEGG" id="skr:BRX40_05650"/>
<evidence type="ECO:0000313" key="4">
    <source>
        <dbReference type="Proteomes" id="UP000286681"/>
    </source>
</evidence>
<reference evidence="3" key="2">
    <citation type="submission" date="2016-12" db="EMBL/GenBank/DDBJ databases">
        <title>Whole genome sequencing of Sphingomonas sp. ABOJV.</title>
        <authorList>
            <person name="Conlan S."/>
            <person name="Thomas P.J."/>
            <person name="Mullikin J."/>
            <person name="Palmore T.N."/>
            <person name="Frank K.M."/>
            <person name="Segre J.A."/>
        </authorList>
    </citation>
    <scope>NUCLEOTIDE SEQUENCE [LARGE SCALE GENOMIC DNA]</scope>
    <source>
        <strain evidence="3">ABOJV</strain>
    </source>
</reference>
<accession>A0A1L6J7V4</accession>
<dbReference type="RefSeq" id="WP_075150960.1">
    <property type="nucleotide sequence ID" value="NZ_CP018820.1"/>
</dbReference>
<dbReference type="OrthoDB" id="7513466at2"/>
<evidence type="ECO:0000313" key="3">
    <source>
        <dbReference type="Proteomes" id="UP000185161"/>
    </source>
</evidence>
<evidence type="ECO:0000313" key="1">
    <source>
        <dbReference type="EMBL" id="APR51989.1"/>
    </source>
</evidence>
<dbReference type="AlphaFoldDB" id="A0A1L6J7V4"/>
<sequence length="149" mass="14987">MGSTTAAGTTLAISATAPATFDATGFGALAATVIGGIDKLGTLGAVFAKVEFQPLNGTKDKHKGSSDNGALQPTMAIDGEDAGQILLRTAAADKTSKLYYFVATYPTGAKRGFGARVFGAPETVDGADTIITAAATIEVCTEVVKIDAP</sequence>
<reference evidence="1" key="1">
    <citation type="submission" date="2016-12" db="EMBL/GenBank/DDBJ databases">
        <title>Whole genome sequencing of Sphingomonas koreensis.</title>
        <authorList>
            <person name="Conlan S."/>
            <person name="Thomas P.J."/>
            <person name="Mullikin J."/>
            <person name="Palmore T.N."/>
            <person name="Frank K.M."/>
            <person name="Segre J.A."/>
        </authorList>
    </citation>
    <scope>NUCLEOTIDE SEQUENCE</scope>
    <source>
        <strain evidence="1">ABOJV</strain>
    </source>
</reference>
<reference evidence="2 4" key="3">
    <citation type="submission" date="2018-07" db="EMBL/GenBank/DDBJ databases">
        <title>Genomic and Epidemiologic Investigation of an Indolent Hospital Outbreak.</title>
        <authorList>
            <person name="Johnson R.C."/>
            <person name="Deming C."/>
            <person name="Conlan S."/>
            <person name="Zellmer C.J."/>
            <person name="Michelin A.V."/>
            <person name="Lee-Lin S."/>
            <person name="Thomas P.J."/>
            <person name="Park M."/>
            <person name="Weingarten R.A."/>
            <person name="Less J."/>
            <person name="Dekker J.P."/>
            <person name="Frank K.M."/>
            <person name="Musser K.A."/>
            <person name="Mcquiston J.R."/>
            <person name="Henderson D.K."/>
            <person name="Lau A.F."/>
            <person name="Palmore T.N."/>
            <person name="Segre J.A."/>
        </authorList>
    </citation>
    <scope>NUCLEOTIDE SEQUENCE [LARGE SCALE GENOMIC DNA]</scope>
    <source>
        <strain evidence="2 4">SK-NIH.Env10_0317</strain>
    </source>
</reference>
<keyword evidence="3" id="KW-1185">Reference proteome</keyword>
<evidence type="ECO:0008006" key="5">
    <source>
        <dbReference type="Google" id="ProtNLM"/>
    </source>
</evidence>
<dbReference type="Proteomes" id="UP000185161">
    <property type="component" value="Chromosome"/>
</dbReference>
<proteinExistence type="predicted"/>
<dbReference type="Gene3D" id="4.10.410.40">
    <property type="match status" value="1"/>
</dbReference>
<dbReference type="Proteomes" id="UP000286681">
    <property type="component" value="Unassembled WGS sequence"/>
</dbReference>
<gene>
    <name evidence="1" type="ORF">BRX40_05650</name>
    <name evidence="2" type="ORF">CA257_00360</name>
</gene>
<protein>
    <recommendedName>
        <fullName evidence="5">Phage tail protein</fullName>
    </recommendedName>
</protein>
<dbReference type="EMBL" id="QQWO01000001">
    <property type="protein sequence ID" value="RSV07979.1"/>
    <property type="molecule type" value="Genomic_DNA"/>
</dbReference>
<dbReference type="EMBL" id="CP018820">
    <property type="protein sequence ID" value="APR51989.1"/>
    <property type="molecule type" value="Genomic_DNA"/>
</dbReference>
<name>A0A1L6J7V4_9SPHN</name>
<dbReference type="STRING" id="93064.BRX40_05650"/>